<dbReference type="EMBL" id="BQKY01000010">
    <property type="protein sequence ID" value="GJN91957.1"/>
    <property type="molecule type" value="Genomic_DNA"/>
</dbReference>
<organism evidence="2 3">
    <name type="scientific">Rhodotorula paludigena</name>
    <dbReference type="NCBI Taxonomy" id="86838"/>
    <lineage>
        <taxon>Eukaryota</taxon>
        <taxon>Fungi</taxon>
        <taxon>Dikarya</taxon>
        <taxon>Basidiomycota</taxon>
        <taxon>Pucciniomycotina</taxon>
        <taxon>Microbotryomycetes</taxon>
        <taxon>Sporidiobolales</taxon>
        <taxon>Sporidiobolaceae</taxon>
        <taxon>Rhodotorula</taxon>
    </lineage>
</organism>
<evidence type="ECO:0000313" key="3">
    <source>
        <dbReference type="Proteomes" id="UP001342314"/>
    </source>
</evidence>
<evidence type="ECO:0000313" key="2">
    <source>
        <dbReference type="EMBL" id="GJN91957.1"/>
    </source>
</evidence>
<feature type="region of interest" description="Disordered" evidence="1">
    <location>
        <begin position="103"/>
        <end position="154"/>
    </location>
</feature>
<keyword evidence="3" id="KW-1185">Reference proteome</keyword>
<dbReference type="Proteomes" id="UP001342314">
    <property type="component" value="Unassembled WGS sequence"/>
</dbReference>
<dbReference type="AlphaFoldDB" id="A0AAV5GSE8"/>
<evidence type="ECO:0000256" key="1">
    <source>
        <dbReference type="SAM" id="MobiDB-lite"/>
    </source>
</evidence>
<reference evidence="2 3" key="1">
    <citation type="submission" date="2021-12" db="EMBL/GenBank/DDBJ databases">
        <title>High titer production of polyol ester of fatty acids by Rhodotorula paludigena BS15 towards product separation-free biomass refinery.</title>
        <authorList>
            <person name="Mano J."/>
            <person name="Ono H."/>
            <person name="Tanaka T."/>
            <person name="Naito K."/>
            <person name="Sushida H."/>
            <person name="Ike M."/>
            <person name="Tokuyasu K."/>
            <person name="Kitaoka M."/>
        </authorList>
    </citation>
    <scope>NUCLEOTIDE SEQUENCE [LARGE SCALE GENOMIC DNA]</scope>
    <source>
        <strain evidence="2 3">BS15</strain>
    </source>
</reference>
<sequence>MLTLLFRRLRRSAEPEVAPKPGRSVASLVRRVKHALKERIDRASRRSQPSPHCVYQPTADFADPECSHTFARAPSPSTYGTSAAAIANVGRVLPLPHLSAVETSSSTSFSVNDDDQASSTTSDDDSAGRASLSPSTSTLPTPPPSPLPSVTAKEPTHSSVYYVKQCYLRSWATQPHVEQALPSHDTYRAALVYGLALIDAEEGYEQRLDANRALCANAQREQDRFGRIGQRIHSLMDSYVYALCARAGCNSTTAPAASFAKMQYTHRLSPLAAADDDASFVNLADVRQQLERPPVPLFRPWGLSERVKLNVTTGEGVEENLRQYVLVDQAFAVVDSYDDSLDCALSNEGEEEDEIIADVSLRVFLPAARQLEDVKEDSPLATLPRDPAAWWALDEDADDEAYFAAPPSFDE</sequence>
<comment type="caution">
    <text evidence="2">The sequence shown here is derived from an EMBL/GenBank/DDBJ whole genome shotgun (WGS) entry which is preliminary data.</text>
</comment>
<gene>
    <name evidence="2" type="ORF">Rhopal_004985-T1</name>
</gene>
<proteinExistence type="predicted"/>
<accession>A0AAV5GSE8</accession>
<name>A0AAV5GSE8_9BASI</name>
<protein>
    <submittedName>
        <fullName evidence="2">Uncharacterized protein</fullName>
    </submittedName>
</protein>